<evidence type="ECO:0000256" key="5">
    <source>
        <dbReference type="ARBA" id="ARBA00022692"/>
    </source>
</evidence>
<dbReference type="Gene3D" id="2.40.30.170">
    <property type="match status" value="1"/>
</dbReference>
<dbReference type="EMBL" id="AP021861">
    <property type="protein sequence ID" value="BBO35972.1"/>
    <property type="molecule type" value="Genomic_DNA"/>
</dbReference>
<keyword evidence="8 11" id="KW-0472">Membrane</keyword>
<evidence type="ECO:0000256" key="4">
    <source>
        <dbReference type="ARBA" id="ARBA00007931"/>
    </source>
</evidence>
<evidence type="ECO:0000256" key="10">
    <source>
        <dbReference type="SAM" id="MobiDB-lite"/>
    </source>
</evidence>
<feature type="coiled-coil region" evidence="9">
    <location>
        <begin position="538"/>
        <end position="565"/>
    </location>
</feature>
<gene>
    <name evidence="13" type="ORF">PLANPX_5584</name>
</gene>
<dbReference type="RefSeq" id="WP_152101235.1">
    <property type="nucleotide sequence ID" value="NZ_AP021861.1"/>
</dbReference>
<sequence length="732" mass="79535">MPAADYRRAVADRILPMRTRGDLHIVETAFDGDAAYMVKDPVTGEIFQFSSEEQALLTALRQPVSLRSLQRELETSFAPRRATIEQMQEFVNRVYEQGLLVGEIPGRGAELCERGRRHSRRERWSNLLQLLSIRVGGFDAGPLVDRLYRSLGWVFSRAGAVAVGLLMAAAIYVVVSHAGQIDTGLSGLQQLAQSRWLPIWFAAVALVKVAHEFGHALACRRFGARPREMGLLLLAGMPSLYCDVSDAWRLPSKWQRIAVSAGGMFVELIIASLAAIVWSISEPGIVQAIALSLLVVCSVGTLAINANPLLRYDGYYILSDWLETPNLAERARGLVGVAWRRWLLEEPDPVDPLLSPAKRRTLWIYAIGAKVYLALVMAGLFILMLKLARPYQLQNLVYSLAAVTLTGVLARPIGAAVRLATNPLVRSRWRWDRAALSASALLLGLTALYYLPMDRRVEAPLVIVPQQNHPLFAVAAGELRRALPAGAEVAAGDVVVELHNPELELARAEAAATVRERAVRVSQLRALQATSPAAGRQLPAARAELVDSEAQLAEYEAMVASLTIRAPHAGRVVAAPDRPADRRRSDQLATWSGSPLDLHNQGAWIEPKTPLCVIAGSSAAAAWAGVEQADVPVVSAGQTVHVLVDEQPFSALTGRVTHVASRGHANHAADRDGTPPAASPLGDARYHDVKIELDDALPLLPGSRGVAKITIERSNLGTLVMNALGRTFHRVF</sequence>
<evidence type="ECO:0000256" key="7">
    <source>
        <dbReference type="ARBA" id="ARBA00023054"/>
    </source>
</evidence>
<proteinExistence type="inferred from homology"/>
<feature type="region of interest" description="Disordered" evidence="10">
    <location>
        <begin position="661"/>
        <end position="682"/>
    </location>
</feature>
<evidence type="ECO:0000256" key="3">
    <source>
        <dbReference type="ARBA" id="ARBA00004196"/>
    </source>
</evidence>
<evidence type="ECO:0000256" key="2">
    <source>
        <dbReference type="ARBA" id="ARBA00004141"/>
    </source>
</evidence>
<protein>
    <recommendedName>
        <fullName evidence="12">Peptidase M50 domain-containing protein</fullName>
    </recommendedName>
</protein>
<dbReference type="PANTHER" id="PTHR32347">
    <property type="entry name" value="EFFLUX SYSTEM COMPONENT YKNX-RELATED"/>
    <property type="match status" value="1"/>
</dbReference>
<organism evidence="13 14">
    <name type="scientific">Lacipirellula parvula</name>
    <dbReference type="NCBI Taxonomy" id="2650471"/>
    <lineage>
        <taxon>Bacteria</taxon>
        <taxon>Pseudomonadati</taxon>
        <taxon>Planctomycetota</taxon>
        <taxon>Planctomycetia</taxon>
        <taxon>Pirellulales</taxon>
        <taxon>Lacipirellulaceae</taxon>
        <taxon>Lacipirellula</taxon>
    </lineage>
</organism>
<feature type="transmembrane region" description="Helical" evidence="11">
    <location>
        <begin position="396"/>
        <end position="414"/>
    </location>
</feature>
<dbReference type="InterPro" id="IPR008915">
    <property type="entry name" value="Peptidase_M50"/>
</dbReference>
<dbReference type="Pfam" id="PF02163">
    <property type="entry name" value="Peptidase_M50"/>
    <property type="match status" value="1"/>
</dbReference>
<keyword evidence="7 9" id="KW-0175">Coiled coil</keyword>
<dbReference type="KEGG" id="lpav:PLANPX_5584"/>
<evidence type="ECO:0000256" key="1">
    <source>
        <dbReference type="ARBA" id="ARBA00001947"/>
    </source>
</evidence>
<feature type="transmembrane region" description="Helical" evidence="11">
    <location>
        <begin position="434"/>
        <end position="451"/>
    </location>
</feature>
<comment type="cofactor">
    <cofactor evidence="1">
        <name>Zn(2+)</name>
        <dbReference type="ChEBI" id="CHEBI:29105"/>
    </cofactor>
</comment>
<evidence type="ECO:0000256" key="9">
    <source>
        <dbReference type="SAM" id="Coils"/>
    </source>
</evidence>
<evidence type="ECO:0000256" key="8">
    <source>
        <dbReference type="ARBA" id="ARBA00023136"/>
    </source>
</evidence>
<feature type="transmembrane region" description="Helical" evidence="11">
    <location>
        <begin position="154"/>
        <end position="175"/>
    </location>
</feature>
<dbReference type="GO" id="GO:0006508">
    <property type="term" value="P:proteolysis"/>
    <property type="evidence" value="ECO:0007669"/>
    <property type="project" value="InterPro"/>
</dbReference>
<evidence type="ECO:0000256" key="6">
    <source>
        <dbReference type="ARBA" id="ARBA00022989"/>
    </source>
</evidence>
<keyword evidence="14" id="KW-1185">Reference proteome</keyword>
<keyword evidence="6 11" id="KW-1133">Transmembrane helix</keyword>
<keyword evidence="5 11" id="KW-0812">Transmembrane</keyword>
<dbReference type="PANTHER" id="PTHR32347:SF23">
    <property type="entry name" value="BLL5650 PROTEIN"/>
    <property type="match status" value="1"/>
</dbReference>
<evidence type="ECO:0000313" key="13">
    <source>
        <dbReference type="EMBL" id="BBO35972.1"/>
    </source>
</evidence>
<dbReference type="Proteomes" id="UP000326837">
    <property type="component" value="Chromosome"/>
</dbReference>
<accession>A0A5K7XIP5</accession>
<feature type="transmembrane region" description="Helical" evidence="11">
    <location>
        <begin position="362"/>
        <end position="384"/>
    </location>
</feature>
<feature type="transmembrane region" description="Helical" evidence="11">
    <location>
        <begin position="285"/>
        <end position="306"/>
    </location>
</feature>
<comment type="similarity">
    <text evidence="4">Belongs to the peptidase M50B family.</text>
</comment>
<reference evidence="14" key="1">
    <citation type="submission" date="2019-10" db="EMBL/GenBank/DDBJ databases">
        <title>Lacipirellula parvula gen. nov., sp. nov., representing a lineage of planctomycetes widespread in freshwater anoxic habitats, and description of the family Lacipirellulaceae.</title>
        <authorList>
            <person name="Dedysh S.N."/>
            <person name="Kulichevskaya I.S."/>
            <person name="Beletsky A.V."/>
            <person name="Rakitin A.L."/>
            <person name="Mardanov A.V."/>
            <person name="Ivanova A.A."/>
            <person name="Saltykova V.X."/>
            <person name="Rijpstra W.I.C."/>
            <person name="Sinninghe Damste J.S."/>
            <person name="Ravin N.V."/>
        </authorList>
    </citation>
    <scope>NUCLEOTIDE SEQUENCE [LARGE SCALE GENOMIC DNA]</scope>
    <source>
        <strain evidence="14">PX69</strain>
    </source>
</reference>
<dbReference type="AlphaFoldDB" id="A0A5K7XIP5"/>
<feature type="transmembrane region" description="Helical" evidence="11">
    <location>
        <begin position="195"/>
        <end position="218"/>
    </location>
</feature>
<evidence type="ECO:0000259" key="12">
    <source>
        <dbReference type="Pfam" id="PF02163"/>
    </source>
</evidence>
<dbReference type="SUPFAM" id="SSF111369">
    <property type="entry name" value="HlyD-like secretion proteins"/>
    <property type="match status" value="1"/>
</dbReference>
<evidence type="ECO:0000313" key="14">
    <source>
        <dbReference type="Proteomes" id="UP000326837"/>
    </source>
</evidence>
<evidence type="ECO:0000256" key="11">
    <source>
        <dbReference type="SAM" id="Phobius"/>
    </source>
</evidence>
<name>A0A5K7XIP5_9BACT</name>
<dbReference type="GO" id="GO:0016020">
    <property type="term" value="C:membrane"/>
    <property type="evidence" value="ECO:0007669"/>
    <property type="project" value="UniProtKB-SubCell"/>
</dbReference>
<feature type="domain" description="Peptidase M50" evidence="12">
    <location>
        <begin position="202"/>
        <end position="282"/>
    </location>
</feature>
<dbReference type="InterPro" id="IPR050465">
    <property type="entry name" value="UPF0194_transport"/>
</dbReference>
<dbReference type="GO" id="GO:0030313">
    <property type="term" value="C:cell envelope"/>
    <property type="evidence" value="ECO:0007669"/>
    <property type="project" value="UniProtKB-SubCell"/>
</dbReference>
<feature type="transmembrane region" description="Helical" evidence="11">
    <location>
        <begin position="257"/>
        <end position="278"/>
    </location>
</feature>
<comment type="subcellular location">
    <subcellularLocation>
        <location evidence="3">Cell envelope</location>
    </subcellularLocation>
    <subcellularLocation>
        <location evidence="2">Membrane</location>
        <topology evidence="2">Multi-pass membrane protein</topology>
    </subcellularLocation>
</comment>